<name>A0A1E4RRT2_9ASCO</name>
<dbReference type="RefSeq" id="XP_020079025.1">
    <property type="nucleotide sequence ID" value="XM_020222454.1"/>
</dbReference>
<dbReference type="InterPro" id="IPR016611">
    <property type="entry name" value="Mix14"/>
</dbReference>
<dbReference type="EMBL" id="KV454538">
    <property type="protein sequence ID" value="ODV69958.1"/>
    <property type="molecule type" value="Genomic_DNA"/>
</dbReference>
<dbReference type="InterPro" id="IPR031731">
    <property type="entry name" value="CX9C"/>
</dbReference>
<gene>
    <name evidence="2" type="ORF">HYPBUDRAFT_159769</name>
</gene>
<evidence type="ECO:0000313" key="3">
    <source>
        <dbReference type="Proteomes" id="UP000095085"/>
    </source>
</evidence>
<sequence>MSKPGALDQILMEDIARHCPQQFLAFHQCMSKPNPDANECNAEQQKLTQCIRYDVPAFQRIQGVCAGKLQGYDACLKMNKSDASKCTQDLQELRNCATNTLT</sequence>
<evidence type="ECO:0000313" key="2">
    <source>
        <dbReference type="EMBL" id="ODV69958.1"/>
    </source>
</evidence>
<proteinExistence type="predicted"/>
<dbReference type="PIRSF" id="PIRSF013232">
    <property type="entry name" value="UCP013232"/>
    <property type="match status" value="1"/>
</dbReference>
<accession>A0A1E4RRT2</accession>
<dbReference type="Pfam" id="PF16860">
    <property type="entry name" value="CX9C"/>
    <property type="match status" value="1"/>
</dbReference>
<dbReference type="AlphaFoldDB" id="A0A1E4RRT2"/>
<feature type="domain" description="IMS import disulfide relay-system CHCH-CHCH-like Cx9C" evidence="1">
    <location>
        <begin position="12"/>
        <end position="55"/>
    </location>
</feature>
<dbReference type="STRING" id="984485.A0A1E4RRT2"/>
<dbReference type="GeneID" id="30997003"/>
<organism evidence="2 3">
    <name type="scientific">Hyphopichia burtonii NRRL Y-1933</name>
    <dbReference type="NCBI Taxonomy" id="984485"/>
    <lineage>
        <taxon>Eukaryota</taxon>
        <taxon>Fungi</taxon>
        <taxon>Dikarya</taxon>
        <taxon>Ascomycota</taxon>
        <taxon>Saccharomycotina</taxon>
        <taxon>Pichiomycetes</taxon>
        <taxon>Debaryomycetaceae</taxon>
        <taxon>Hyphopichia</taxon>
    </lineage>
</organism>
<dbReference type="GO" id="GO:0005758">
    <property type="term" value="C:mitochondrial intermembrane space"/>
    <property type="evidence" value="ECO:0007669"/>
    <property type="project" value="TreeGrafter"/>
</dbReference>
<dbReference type="Proteomes" id="UP000095085">
    <property type="component" value="Unassembled WGS sequence"/>
</dbReference>
<dbReference type="Gene3D" id="1.10.287.2900">
    <property type="match status" value="2"/>
</dbReference>
<dbReference type="PANTHER" id="PTHR47106:SF1">
    <property type="entry name" value="COILED-COIL-HELIX-COILED-COIL-HELIX DOMAIN-CONTAINING PROTEIN 5"/>
    <property type="match status" value="1"/>
</dbReference>
<dbReference type="PANTHER" id="PTHR47106">
    <property type="entry name" value="COILED-COIL-HELIX-COILED-COIL-HELIX DOMAIN-CONTAINING PROTEIN 5"/>
    <property type="match status" value="1"/>
</dbReference>
<protein>
    <recommendedName>
        <fullName evidence="1">IMS import disulfide relay-system CHCH-CHCH-like Cx9C domain-containing protein</fullName>
    </recommendedName>
</protein>
<dbReference type="PROSITE" id="PS51808">
    <property type="entry name" value="CHCH"/>
    <property type="match status" value="1"/>
</dbReference>
<dbReference type="OrthoDB" id="276296at2759"/>
<dbReference type="InterPro" id="IPR052848">
    <property type="entry name" value="CHCH_domain-containing_protein"/>
</dbReference>
<reference evidence="3" key="1">
    <citation type="submission" date="2016-05" db="EMBL/GenBank/DDBJ databases">
        <title>Comparative genomics of biotechnologically important yeasts.</title>
        <authorList>
            <consortium name="DOE Joint Genome Institute"/>
            <person name="Riley R."/>
            <person name="Haridas S."/>
            <person name="Wolfe K.H."/>
            <person name="Lopes M.R."/>
            <person name="Hittinger C.T."/>
            <person name="Goker M."/>
            <person name="Salamov A."/>
            <person name="Wisecaver J."/>
            <person name="Long T.M."/>
            <person name="Aerts A.L."/>
            <person name="Barry K."/>
            <person name="Choi C."/>
            <person name="Clum A."/>
            <person name="Coughlan A.Y."/>
            <person name="Deshpande S."/>
            <person name="Douglass A.P."/>
            <person name="Hanson S.J."/>
            <person name="Klenk H.-P."/>
            <person name="Labutti K."/>
            <person name="Lapidus A."/>
            <person name="Lindquist E."/>
            <person name="Lipzen A."/>
            <person name="Meier-Kolthoff J.P."/>
            <person name="Ohm R.A."/>
            <person name="Otillar R.P."/>
            <person name="Pangilinan J."/>
            <person name="Peng Y."/>
            <person name="Rokas A."/>
            <person name="Rosa C.A."/>
            <person name="Scheuner C."/>
            <person name="Sibirny A.A."/>
            <person name="Slot J.C."/>
            <person name="Stielow J.B."/>
            <person name="Sun H."/>
            <person name="Kurtzman C.P."/>
            <person name="Blackwell M."/>
            <person name="Grigoriev I.V."/>
            <person name="Jeffries T.W."/>
        </authorList>
    </citation>
    <scope>NUCLEOTIDE SEQUENCE [LARGE SCALE GENOMIC DNA]</scope>
    <source>
        <strain evidence="3">NRRL Y-1933</strain>
    </source>
</reference>
<evidence type="ECO:0000259" key="1">
    <source>
        <dbReference type="Pfam" id="PF16860"/>
    </source>
</evidence>
<keyword evidence="3" id="KW-1185">Reference proteome</keyword>
<dbReference type="GO" id="GO:0045333">
    <property type="term" value="P:cellular respiration"/>
    <property type="evidence" value="ECO:0007669"/>
    <property type="project" value="TreeGrafter"/>
</dbReference>